<evidence type="ECO:0000256" key="5">
    <source>
        <dbReference type="ARBA" id="ARBA00022692"/>
    </source>
</evidence>
<keyword evidence="8" id="KW-0333">Golgi apparatus</keyword>
<feature type="compositionally biased region" description="Acidic residues" evidence="10">
    <location>
        <begin position="575"/>
        <end position="586"/>
    </location>
</feature>
<evidence type="ECO:0000256" key="9">
    <source>
        <dbReference type="ARBA" id="ARBA00023136"/>
    </source>
</evidence>
<dbReference type="PANTHER" id="PTHR16356:SF1">
    <property type="entry name" value="TRANSMEMBRANE AND COILED-COIL DOMAIN-CONTAINING PROTEIN 6"/>
    <property type="match status" value="1"/>
</dbReference>
<dbReference type="Gene3D" id="1.10.287.110">
    <property type="entry name" value="DnaJ domain"/>
    <property type="match status" value="1"/>
</dbReference>
<feature type="region of interest" description="Disordered" evidence="10">
    <location>
        <begin position="572"/>
        <end position="594"/>
    </location>
</feature>
<dbReference type="InterPro" id="IPR016024">
    <property type="entry name" value="ARM-type_fold"/>
</dbReference>
<evidence type="ECO:0000256" key="2">
    <source>
        <dbReference type="ARBA" id="ARBA00008661"/>
    </source>
</evidence>
<reference evidence="13 14" key="1">
    <citation type="submission" date="2022-01" db="EMBL/GenBank/DDBJ databases">
        <title>A high-quality chromosome-level genome assembly of rohu carp, Labeo rohita.</title>
        <authorList>
            <person name="Arick M.A. II"/>
            <person name="Hsu C.-Y."/>
            <person name="Magbanua Z."/>
            <person name="Pechanova O."/>
            <person name="Grover C."/>
            <person name="Miller E."/>
            <person name="Thrash A."/>
            <person name="Ezzel L."/>
            <person name="Alam S."/>
            <person name="Benzie J."/>
            <person name="Hamilton M."/>
            <person name="Karsi A."/>
            <person name="Lawrence M.L."/>
            <person name="Peterson D.G."/>
        </authorList>
    </citation>
    <scope>NUCLEOTIDE SEQUENCE [LARGE SCALE GENOMIC DNA]</scope>
    <source>
        <strain evidence="14">BAU-BD-2019</strain>
        <tissue evidence="13">Blood</tissue>
    </source>
</reference>
<feature type="transmembrane region" description="Helical" evidence="11">
    <location>
        <begin position="12"/>
        <end position="29"/>
    </location>
</feature>
<gene>
    <name evidence="13" type="ORF">H4Q32_021158</name>
</gene>
<dbReference type="Gene3D" id="1.25.10.10">
    <property type="entry name" value="Leucine-rich Repeat Variant"/>
    <property type="match status" value="1"/>
</dbReference>
<accession>A0ABQ8M5H6</accession>
<dbReference type="InterPro" id="IPR036869">
    <property type="entry name" value="J_dom_sf"/>
</dbReference>
<dbReference type="InterPro" id="IPR001623">
    <property type="entry name" value="DnaJ_domain"/>
</dbReference>
<dbReference type="Proteomes" id="UP000830375">
    <property type="component" value="Unassembled WGS sequence"/>
</dbReference>
<evidence type="ECO:0000256" key="1">
    <source>
        <dbReference type="ARBA" id="ARBA00004323"/>
    </source>
</evidence>
<dbReference type="SUPFAM" id="SSF46565">
    <property type="entry name" value="Chaperone J-domain"/>
    <property type="match status" value="1"/>
</dbReference>
<evidence type="ECO:0000259" key="12">
    <source>
        <dbReference type="PROSITE" id="PS50076"/>
    </source>
</evidence>
<dbReference type="PANTHER" id="PTHR16356">
    <property type="entry name" value="TRANSMEMBRANE AND COILED-COIL DOMAIN-CONTAINING PROTEIN 6 TMCO6"/>
    <property type="match status" value="1"/>
</dbReference>
<dbReference type="Pfam" id="PF01762">
    <property type="entry name" value="Galactosyl_T"/>
    <property type="match status" value="1"/>
</dbReference>
<dbReference type="CDD" id="cd06257">
    <property type="entry name" value="DnaJ"/>
    <property type="match status" value="1"/>
</dbReference>
<comment type="subcellular location">
    <subcellularLocation>
        <location evidence="1">Golgi apparatus membrane</location>
        <topology evidence="1">Single-pass type II membrane protein</topology>
    </subcellularLocation>
</comment>
<comment type="similarity">
    <text evidence="2">Belongs to the glycosyltransferase 31 family.</text>
</comment>
<dbReference type="InterPro" id="IPR000225">
    <property type="entry name" value="Armadillo"/>
</dbReference>
<name>A0ABQ8M5H6_LABRO</name>
<evidence type="ECO:0000256" key="6">
    <source>
        <dbReference type="ARBA" id="ARBA00022968"/>
    </source>
</evidence>
<evidence type="ECO:0000256" key="10">
    <source>
        <dbReference type="SAM" id="MobiDB-lite"/>
    </source>
</evidence>
<keyword evidence="6" id="KW-0735">Signal-anchor</keyword>
<keyword evidence="14" id="KW-1185">Reference proteome</keyword>
<dbReference type="EMBL" id="JACTAM010000014">
    <property type="protein sequence ID" value="KAI2657088.1"/>
    <property type="molecule type" value="Genomic_DNA"/>
</dbReference>
<sequence>MASYLSRYRRRILCFCSPCILLLPVYIYVSVVLCYVMKHGASGVPGARVVHSVLPRHFIASGLKRSRDLAPHPEKSFWRSELESGALWNIIQYTTDSQYNPILRPHLAANSSSVPYTAETSRRTGGGCFPNYEINQTMPDFADLPVQMKNFVTTMHCRDYPLIIDPLEVCHPQSKQWAPTLLIAIKTQTANFENRQAIRETWGRSGKIKTLSGRQRLVRTVFLLGKSEDLDIEEKLLLEGEKYGDIIQWDFMDTFFNLTLKDVLFWDWFSRRCPHALFIFKGDDDVFVRTPAVLDYLLEVKANGSFSNGSRQENIMERFVMGDVIHNAVPIRAKLANLAGFAKYYIPESFYKGLYPSYPGGGGVVYSGSLAHRLLEVSQRVHLFPIDDVYLGMCLQRLGVYPIHQPAFLTFGFPKDEPKEPCAYHTILLVHKRSPEEMFQLWFETLTPSPECRNAPLRSLPHSHCREQWHDWCLQKDHCRHPLSRCHPPPPLFFSRFLLSVFPCSSHRMHTDEEALATASHSFVEMWRLKTLRHKASGSASNLEEFKYKRREFEKVLRQARRDRQLISKRLLQNVDEEDEEEEGDSMETGSTPLSPEQVREVIRGVQSGGEEKAARLASLRKALRNPESQLTFIKSENSMHMLIGQLSSHNAQCQLEAARCLHELSHSTQSSVGQACLPAGPYLLTYLSSQSTKLVELCLYTLGNLCPDSAVVREKLLAQGIVSALANCIHAKDATEKIIPAVMASGIVPHVISALTPDLEFGYGPAIECTWCLHYLVSSNLDNSKLIAQGALSQCSAVLITLGGAVAQGNLEGGIELLIWPLLRCLGNLLVSGGDVMPEDTRLLAALCVFSQAYLHPHPALSRESLWALNNLTAGSSGFCSGLLLLNMALRVLGNIAHHGPEYCVRLTQAGLLTALCATLKMAEPEVVTLSLEVLYMLVSSTPQVVEEFTRLNGVPLLEAILYNSEGEQRVRAAYILDHHFPTFSELISTGESCSWRLIFVSVRVVCGSVKVLSGCSHSVLSSANYYELLGVKPDASLEQIKNAFFDKSKKLHPDSDPSNPGLHSQFVQLNEAYRVLSREGSRRDYDLRLRYQYAAGPAFRASSSTSGPSAKGAESIRYWEQFRQAQPQESTAEEQGKRKKRNMRLVGYCILTMVVSLSVHYFGFRKLEEVHNNFMDEKDRVITEIYNTSKERARVNGFKKQQEILRQKHAEFLERYKIRNNGEEK</sequence>
<keyword evidence="7 11" id="KW-1133">Transmembrane helix</keyword>
<dbReference type="InterPro" id="IPR011989">
    <property type="entry name" value="ARM-like"/>
</dbReference>
<dbReference type="SMART" id="SM00185">
    <property type="entry name" value="ARM"/>
    <property type="match status" value="3"/>
</dbReference>
<evidence type="ECO:0000256" key="8">
    <source>
        <dbReference type="ARBA" id="ARBA00023034"/>
    </source>
</evidence>
<feature type="domain" description="J" evidence="12">
    <location>
        <begin position="1026"/>
        <end position="1091"/>
    </location>
</feature>
<evidence type="ECO:0000256" key="11">
    <source>
        <dbReference type="SAM" id="Phobius"/>
    </source>
</evidence>
<dbReference type="Gene3D" id="3.90.550.50">
    <property type="match status" value="1"/>
</dbReference>
<keyword evidence="4" id="KW-0808">Transferase</keyword>
<dbReference type="SMART" id="SM00271">
    <property type="entry name" value="DnaJ"/>
    <property type="match status" value="1"/>
</dbReference>
<dbReference type="InterPro" id="IPR002659">
    <property type="entry name" value="Glyco_trans_31"/>
</dbReference>
<proteinExistence type="inferred from homology"/>
<evidence type="ECO:0000313" key="14">
    <source>
        <dbReference type="Proteomes" id="UP000830375"/>
    </source>
</evidence>
<dbReference type="Pfam" id="PF00226">
    <property type="entry name" value="DnaJ"/>
    <property type="match status" value="1"/>
</dbReference>
<organism evidence="13 14">
    <name type="scientific">Labeo rohita</name>
    <name type="common">Indian major carp</name>
    <name type="synonym">Cyprinus rohita</name>
    <dbReference type="NCBI Taxonomy" id="84645"/>
    <lineage>
        <taxon>Eukaryota</taxon>
        <taxon>Metazoa</taxon>
        <taxon>Chordata</taxon>
        <taxon>Craniata</taxon>
        <taxon>Vertebrata</taxon>
        <taxon>Euteleostomi</taxon>
        <taxon>Actinopterygii</taxon>
        <taxon>Neopterygii</taxon>
        <taxon>Teleostei</taxon>
        <taxon>Ostariophysi</taxon>
        <taxon>Cypriniformes</taxon>
        <taxon>Cyprinidae</taxon>
        <taxon>Labeoninae</taxon>
        <taxon>Labeonini</taxon>
        <taxon>Labeo</taxon>
    </lineage>
</organism>
<evidence type="ECO:0000256" key="4">
    <source>
        <dbReference type="ARBA" id="ARBA00022679"/>
    </source>
</evidence>
<dbReference type="PROSITE" id="PS50076">
    <property type="entry name" value="DNAJ_2"/>
    <property type="match status" value="1"/>
</dbReference>
<evidence type="ECO:0000256" key="3">
    <source>
        <dbReference type="ARBA" id="ARBA00022676"/>
    </source>
</evidence>
<keyword evidence="5 11" id="KW-0812">Transmembrane</keyword>
<evidence type="ECO:0000313" key="13">
    <source>
        <dbReference type="EMBL" id="KAI2657088.1"/>
    </source>
</evidence>
<comment type="caution">
    <text evidence="13">The sequence shown here is derived from an EMBL/GenBank/DDBJ whole genome shotgun (WGS) entry which is preliminary data.</text>
</comment>
<protein>
    <submittedName>
        <fullName evidence="13">Transmembrane and coiled-coil domain-containing protein 6</fullName>
    </submittedName>
</protein>
<keyword evidence="9 11" id="KW-0472">Membrane</keyword>
<dbReference type="PRINTS" id="PR00625">
    <property type="entry name" value="JDOMAIN"/>
</dbReference>
<keyword evidence="3" id="KW-0328">Glycosyltransferase</keyword>
<dbReference type="SUPFAM" id="SSF48371">
    <property type="entry name" value="ARM repeat"/>
    <property type="match status" value="1"/>
</dbReference>
<evidence type="ECO:0000256" key="7">
    <source>
        <dbReference type="ARBA" id="ARBA00022989"/>
    </source>
</evidence>